<keyword evidence="5" id="KW-1185">Reference proteome</keyword>
<dbReference type="GO" id="GO:1990904">
    <property type="term" value="C:ribonucleoprotein complex"/>
    <property type="evidence" value="ECO:0007669"/>
    <property type="project" value="UniProtKB-KW"/>
</dbReference>
<dbReference type="GO" id="GO:0005840">
    <property type="term" value="C:ribosome"/>
    <property type="evidence" value="ECO:0007669"/>
    <property type="project" value="UniProtKB-KW"/>
</dbReference>
<gene>
    <name evidence="3" type="primary">rpl13e</name>
    <name evidence="4" type="ordered locus">Pyrfu_1967</name>
</gene>
<reference evidence="4 5" key="1">
    <citation type="journal article" date="2011" name="Stand. Genomic Sci.">
        <title>Complete genome sequence of the hyperthermophilic chemolithoautotroph Pyrolobus fumarii type strain (1A).</title>
        <authorList>
            <person name="Anderson I."/>
            <person name="Goker M."/>
            <person name="Nolan M."/>
            <person name="Lucas S."/>
            <person name="Hammon N."/>
            <person name="Deshpande S."/>
            <person name="Cheng J.F."/>
            <person name="Tapia R."/>
            <person name="Han C."/>
            <person name="Goodwin L."/>
            <person name="Pitluck S."/>
            <person name="Huntemann M."/>
            <person name="Liolios K."/>
            <person name="Ivanova N."/>
            <person name="Pagani I."/>
            <person name="Mavromatis K."/>
            <person name="Ovchinikova G."/>
            <person name="Pati A."/>
            <person name="Chen A."/>
            <person name="Palaniappan K."/>
            <person name="Land M."/>
            <person name="Hauser L."/>
            <person name="Brambilla E.M."/>
            <person name="Huber H."/>
            <person name="Yasawong M."/>
            <person name="Rohde M."/>
            <person name="Spring S."/>
            <person name="Abt B."/>
            <person name="Sikorski J."/>
            <person name="Wirth R."/>
            <person name="Detter J.C."/>
            <person name="Woyke T."/>
            <person name="Bristow J."/>
            <person name="Eisen J.A."/>
            <person name="Markowitz V."/>
            <person name="Hugenholtz P."/>
            <person name="Kyrpides N.C."/>
            <person name="Klenk H.P."/>
            <person name="Lapidus A."/>
        </authorList>
    </citation>
    <scope>NUCLEOTIDE SEQUENCE [LARGE SCALE GENOMIC DNA]</scope>
    <source>
        <strain evidence="5">DSM 11204 / 1A</strain>
    </source>
</reference>
<dbReference type="AlphaFoldDB" id="G0EDL6"/>
<dbReference type="FunCoup" id="G0EDL6">
    <property type="interactions" value="63"/>
</dbReference>
<dbReference type="NCBIfam" id="NF008914">
    <property type="entry name" value="PRK12277.1"/>
    <property type="match status" value="1"/>
</dbReference>
<sequence length="96" mass="10881">MASPPPVSGLSEERSFEPPRAIVKKPRLRKYGGIDPGVREGRGFSIPELKEVGLGVKEAMKLGLYVDKRRKTKWPWNVEALRKYLEAIGYKPRGYP</sequence>
<evidence type="ECO:0000313" key="4">
    <source>
        <dbReference type="EMBL" id="AEM39820.1"/>
    </source>
</evidence>
<keyword evidence="2 3" id="KW-0687">Ribonucleoprotein</keyword>
<evidence type="ECO:0000313" key="5">
    <source>
        <dbReference type="Proteomes" id="UP000001037"/>
    </source>
</evidence>
<evidence type="ECO:0000256" key="3">
    <source>
        <dbReference type="HAMAP-Rule" id="MF_00499"/>
    </source>
</evidence>
<dbReference type="Proteomes" id="UP000001037">
    <property type="component" value="Chromosome"/>
</dbReference>
<dbReference type="HAMAP" id="MF_00499">
    <property type="entry name" value="Ribosomal_eL13"/>
    <property type="match status" value="1"/>
</dbReference>
<dbReference type="Pfam" id="PF01294">
    <property type="entry name" value="Ribosomal_L13e"/>
    <property type="match status" value="1"/>
</dbReference>
<comment type="similarity">
    <text evidence="3">Belongs to the eukaryotic ribosomal protein eL13 family.</text>
</comment>
<name>G0EDL6_PYRF1</name>
<dbReference type="EMBL" id="CP002838">
    <property type="protein sequence ID" value="AEM39820.1"/>
    <property type="molecule type" value="Genomic_DNA"/>
</dbReference>
<dbReference type="KEGG" id="pfm:Pyrfu_1967"/>
<dbReference type="STRING" id="694429.Pyrfu_1967"/>
<dbReference type="GO" id="GO:0006412">
    <property type="term" value="P:translation"/>
    <property type="evidence" value="ECO:0007669"/>
    <property type="project" value="UniProtKB-UniRule"/>
</dbReference>
<proteinExistence type="inferred from homology"/>
<dbReference type="GO" id="GO:0003735">
    <property type="term" value="F:structural constituent of ribosome"/>
    <property type="evidence" value="ECO:0007669"/>
    <property type="project" value="InterPro"/>
</dbReference>
<dbReference type="HOGENOM" id="CLU_179008_0_0_2"/>
<evidence type="ECO:0000256" key="2">
    <source>
        <dbReference type="ARBA" id="ARBA00023274"/>
    </source>
</evidence>
<evidence type="ECO:0000256" key="1">
    <source>
        <dbReference type="ARBA" id="ARBA00022980"/>
    </source>
</evidence>
<protein>
    <recommendedName>
        <fullName evidence="3">Large ribosomal subunit protein eL13</fullName>
    </recommendedName>
</protein>
<accession>G0EDL6</accession>
<dbReference type="InterPro" id="IPR001380">
    <property type="entry name" value="Ribosomal_eL13"/>
</dbReference>
<dbReference type="eggNOG" id="arCOG01013">
    <property type="taxonomic scope" value="Archaea"/>
</dbReference>
<keyword evidence="1 3" id="KW-0689">Ribosomal protein</keyword>
<organism evidence="4 5">
    <name type="scientific">Pyrolobus fumarii (strain DSM 11204 / 1A)</name>
    <dbReference type="NCBI Taxonomy" id="694429"/>
    <lineage>
        <taxon>Archaea</taxon>
        <taxon>Thermoproteota</taxon>
        <taxon>Thermoprotei</taxon>
        <taxon>Desulfurococcales</taxon>
        <taxon>Pyrodictiaceae</taxon>
        <taxon>Pyrolobus</taxon>
    </lineage>
</organism>
<dbReference type="InParanoid" id="G0EDL6"/>